<name>A0ABQ8K480_9APHY</name>
<proteinExistence type="predicted"/>
<evidence type="ECO:0000313" key="3">
    <source>
        <dbReference type="Proteomes" id="UP000814176"/>
    </source>
</evidence>
<comment type="caution">
    <text evidence="2">The sequence shown here is derived from an EMBL/GenBank/DDBJ whole genome shotgun (WGS) entry which is preliminary data.</text>
</comment>
<organism evidence="2 3">
    <name type="scientific">Rhodofomes roseus</name>
    <dbReference type="NCBI Taxonomy" id="34475"/>
    <lineage>
        <taxon>Eukaryota</taxon>
        <taxon>Fungi</taxon>
        <taxon>Dikarya</taxon>
        <taxon>Basidiomycota</taxon>
        <taxon>Agaricomycotina</taxon>
        <taxon>Agaricomycetes</taxon>
        <taxon>Polyporales</taxon>
        <taxon>Rhodofomes</taxon>
    </lineage>
</organism>
<protein>
    <submittedName>
        <fullName evidence="2">Uncharacterized protein</fullName>
    </submittedName>
</protein>
<evidence type="ECO:0000313" key="2">
    <source>
        <dbReference type="EMBL" id="KAH9831176.1"/>
    </source>
</evidence>
<dbReference type="EMBL" id="JADCUA010000027">
    <property type="protein sequence ID" value="KAH9831176.1"/>
    <property type="molecule type" value="Genomic_DNA"/>
</dbReference>
<feature type="compositionally biased region" description="Pro residues" evidence="1">
    <location>
        <begin position="29"/>
        <end position="46"/>
    </location>
</feature>
<accession>A0ABQ8K480</accession>
<keyword evidence="3" id="KW-1185">Reference proteome</keyword>
<dbReference type="RefSeq" id="XP_047774337.1">
    <property type="nucleotide sequence ID" value="XM_047927963.1"/>
</dbReference>
<dbReference type="Proteomes" id="UP000814176">
    <property type="component" value="Unassembled WGS sequence"/>
</dbReference>
<sequence length="214" mass="24640">MPPTRDPHTSVHPRQGSRRRQKTTVNRNNPPPLFTRVSRPPPPPSLPILRIPLDPELATTVEVNATPERIGTRLTWTVERRPERQIGRDDLIILTAGRMRSGIGRALEVTEFQRHWITWSVSGGPGPCCITIPTSWSRFQARERILHFQLYQTLPHTPEPHPLFRDDQTLTQGTEYPYEFEQDPDPTTEPPAPNSPIANLYTNSQWAEERRLRL</sequence>
<feature type="region of interest" description="Disordered" evidence="1">
    <location>
        <begin position="176"/>
        <end position="201"/>
    </location>
</feature>
<dbReference type="GeneID" id="72008695"/>
<feature type="region of interest" description="Disordered" evidence="1">
    <location>
        <begin position="1"/>
        <end position="46"/>
    </location>
</feature>
<evidence type="ECO:0000256" key="1">
    <source>
        <dbReference type="SAM" id="MobiDB-lite"/>
    </source>
</evidence>
<gene>
    <name evidence="2" type="ORF">C8Q71DRAFT_861910</name>
</gene>
<reference evidence="2 3" key="1">
    <citation type="journal article" date="2021" name="Environ. Microbiol.">
        <title>Gene family expansions and transcriptome signatures uncover fungal adaptations to wood decay.</title>
        <authorList>
            <person name="Hage H."/>
            <person name="Miyauchi S."/>
            <person name="Viragh M."/>
            <person name="Drula E."/>
            <person name="Min B."/>
            <person name="Chaduli D."/>
            <person name="Navarro D."/>
            <person name="Favel A."/>
            <person name="Norest M."/>
            <person name="Lesage-Meessen L."/>
            <person name="Balint B."/>
            <person name="Merenyi Z."/>
            <person name="de Eugenio L."/>
            <person name="Morin E."/>
            <person name="Martinez A.T."/>
            <person name="Baldrian P."/>
            <person name="Stursova M."/>
            <person name="Martinez M.J."/>
            <person name="Novotny C."/>
            <person name="Magnuson J.K."/>
            <person name="Spatafora J.W."/>
            <person name="Maurice S."/>
            <person name="Pangilinan J."/>
            <person name="Andreopoulos W."/>
            <person name="LaButti K."/>
            <person name="Hundley H."/>
            <person name="Na H."/>
            <person name="Kuo A."/>
            <person name="Barry K."/>
            <person name="Lipzen A."/>
            <person name="Henrissat B."/>
            <person name="Riley R."/>
            <person name="Ahrendt S."/>
            <person name="Nagy L.G."/>
            <person name="Grigoriev I.V."/>
            <person name="Martin F."/>
            <person name="Rosso M.N."/>
        </authorList>
    </citation>
    <scope>NUCLEOTIDE SEQUENCE [LARGE SCALE GENOMIC DNA]</scope>
    <source>
        <strain evidence="2 3">CIRM-BRFM 1785</strain>
    </source>
</reference>